<evidence type="ECO:0000256" key="2">
    <source>
        <dbReference type="ARBA" id="ARBA00023027"/>
    </source>
</evidence>
<evidence type="ECO:0000313" key="6">
    <source>
        <dbReference type="Proteomes" id="UP000001137"/>
    </source>
</evidence>
<feature type="domain" description="6-phosphogluconate dehydrogenase NADP-binding" evidence="3">
    <location>
        <begin position="3"/>
        <end position="163"/>
    </location>
</feature>
<protein>
    <submittedName>
        <fullName evidence="5">6-phosphogluconate dehydrogenase NAD-binding</fullName>
    </submittedName>
</protein>
<dbReference type="GO" id="GO:0016491">
    <property type="term" value="F:oxidoreductase activity"/>
    <property type="evidence" value="ECO:0007669"/>
    <property type="project" value="UniProtKB-KW"/>
</dbReference>
<dbReference type="OrthoDB" id="23890at2157"/>
<evidence type="ECO:0000259" key="3">
    <source>
        <dbReference type="Pfam" id="PF03446"/>
    </source>
</evidence>
<dbReference type="STRING" id="397948.Cmaq_1097"/>
<proteinExistence type="predicted"/>
<dbReference type="AlphaFoldDB" id="A8MDR9"/>
<feature type="domain" description="3-hydroxyisobutyrate dehydrogenase-like NAD-binding" evidence="4">
    <location>
        <begin position="166"/>
        <end position="287"/>
    </location>
</feature>
<gene>
    <name evidence="5" type="ordered locus">Cmaq_1097</name>
</gene>
<dbReference type="RefSeq" id="WP_012186144.1">
    <property type="nucleotide sequence ID" value="NC_009954.1"/>
</dbReference>
<dbReference type="GeneID" id="5708980"/>
<reference evidence="5 6" key="1">
    <citation type="submission" date="2007-10" db="EMBL/GenBank/DDBJ databases">
        <title>Complete sequence of Caldivirga maquilingensis IC-167.</title>
        <authorList>
            <consortium name="US DOE Joint Genome Institute"/>
            <person name="Copeland A."/>
            <person name="Lucas S."/>
            <person name="Lapidus A."/>
            <person name="Barry K."/>
            <person name="Glavina del Rio T."/>
            <person name="Dalin E."/>
            <person name="Tice H."/>
            <person name="Pitluck S."/>
            <person name="Saunders E."/>
            <person name="Brettin T."/>
            <person name="Bruce D."/>
            <person name="Detter J.C."/>
            <person name="Han C."/>
            <person name="Schmutz J."/>
            <person name="Larimer F."/>
            <person name="Land M."/>
            <person name="Hauser L."/>
            <person name="Kyrpides N."/>
            <person name="Ivanova N."/>
            <person name="Biddle J.F."/>
            <person name="Zhang Z."/>
            <person name="Fitz-Gibbon S.T."/>
            <person name="Lowe T.M."/>
            <person name="Saltikov C."/>
            <person name="House C.H."/>
            <person name="Richardson P."/>
        </authorList>
    </citation>
    <scope>NUCLEOTIDE SEQUENCE [LARGE SCALE GENOMIC DNA]</scope>
    <source>
        <strain evidence="6">ATCC 700844 / DSM 13496 / JCM 10307 / IC-167</strain>
    </source>
</reference>
<dbReference type="Pfam" id="PF14833">
    <property type="entry name" value="NAD_binding_11"/>
    <property type="match status" value="1"/>
</dbReference>
<dbReference type="Gene3D" id="1.10.1040.10">
    <property type="entry name" value="N-(1-d-carboxylethyl)-l-norvaline Dehydrogenase, domain 2"/>
    <property type="match status" value="1"/>
</dbReference>
<dbReference type="InterPro" id="IPR051265">
    <property type="entry name" value="HIBADH-related_NP60_sf"/>
</dbReference>
<dbReference type="GO" id="GO:0050661">
    <property type="term" value="F:NADP binding"/>
    <property type="evidence" value="ECO:0007669"/>
    <property type="project" value="InterPro"/>
</dbReference>
<dbReference type="PIRSF" id="PIRSF000103">
    <property type="entry name" value="HIBADH"/>
    <property type="match status" value="1"/>
</dbReference>
<evidence type="ECO:0000313" key="5">
    <source>
        <dbReference type="EMBL" id="ABW01925.1"/>
    </source>
</evidence>
<evidence type="ECO:0000256" key="1">
    <source>
        <dbReference type="ARBA" id="ARBA00023002"/>
    </source>
</evidence>
<dbReference type="InterPro" id="IPR013328">
    <property type="entry name" value="6PGD_dom2"/>
</dbReference>
<name>A8MDR9_CALMQ</name>
<organism evidence="5 6">
    <name type="scientific">Caldivirga maquilingensis (strain ATCC 700844 / DSM 13496 / JCM 10307 / IC-167)</name>
    <dbReference type="NCBI Taxonomy" id="397948"/>
    <lineage>
        <taxon>Archaea</taxon>
        <taxon>Thermoproteota</taxon>
        <taxon>Thermoprotei</taxon>
        <taxon>Thermoproteales</taxon>
        <taxon>Thermoproteaceae</taxon>
        <taxon>Caldivirga</taxon>
    </lineage>
</organism>
<dbReference type="PANTHER" id="PTHR43580">
    <property type="entry name" value="OXIDOREDUCTASE GLYR1-RELATED"/>
    <property type="match status" value="1"/>
</dbReference>
<dbReference type="SUPFAM" id="SSF48179">
    <property type="entry name" value="6-phosphogluconate dehydrogenase C-terminal domain-like"/>
    <property type="match status" value="1"/>
</dbReference>
<sequence>MVNVGLIGLGTMGWRIAKNLKDDGLLIGVFNRTMSKAIKFAEENKVNVFNNPAELARNVDVVLSIVSDDDAVKSIMLGENGVINGIKQGSLVIEMSTISPSTSIELANKIKEKGGLMVDAPIIGTSILIEKREAVVLIGGEREAYERAYEVVKHFARYVVHVGPNGYGLYAKLINNALLGSYVAALAEVVNLGEAMGLSSSVIMDVLTKLSSARSPTSELKVPKMINNDFTTQFATKHMRKDLDLVNKEASRLGVPVPMAALALQLYRMSEADGLSDDDFSAVIKILKRRNSTQR</sequence>
<dbReference type="InterPro" id="IPR029154">
    <property type="entry name" value="HIBADH-like_NADP-bd"/>
</dbReference>
<dbReference type="InterPro" id="IPR036291">
    <property type="entry name" value="NAD(P)-bd_dom_sf"/>
</dbReference>
<dbReference type="PANTHER" id="PTHR43580:SF2">
    <property type="entry name" value="CYTOKINE-LIKE NUCLEAR FACTOR N-PAC"/>
    <property type="match status" value="1"/>
</dbReference>
<dbReference type="KEGG" id="cma:Cmaq_1097"/>
<keyword evidence="6" id="KW-1185">Reference proteome</keyword>
<keyword evidence="1" id="KW-0560">Oxidoreductase</keyword>
<dbReference type="Pfam" id="PF03446">
    <property type="entry name" value="NAD_binding_2"/>
    <property type="match status" value="1"/>
</dbReference>
<dbReference type="GO" id="GO:0051287">
    <property type="term" value="F:NAD binding"/>
    <property type="evidence" value="ECO:0007669"/>
    <property type="project" value="InterPro"/>
</dbReference>
<dbReference type="HOGENOM" id="CLU_035117_0_6_2"/>
<dbReference type="eggNOG" id="arCOG00247">
    <property type="taxonomic scope" value="Archaea"/>
</dbReference>
<dbReference type="Proteomes" id="UP000001137">
    <property type="component" value="Chromosome"/>
</dbReference>
<keyword evidence="2" id="KW-0520">NAD</keyword>
<evidence type="ECO:0000259" key="4">
    <source>
        <dbReference type="Pfam" id="PF14833"/>
    </source>
</evidence>
<dbReference type="SUPFAM" id="SSF51735">
    <property type="entry name" value="NAD(P)-binding Rossmann-fold domains"/>
    <property type="match status" value="1"/>
</dbReference>
<dbReference type="InterPro" id="IPR006115">
    <property type="entry name" value="6PGDH_NADP-bd"/>
</dbReference>
<dbReference type="Gene3D" id="3.40.50.720">
    <property type="entry name" value="NAD(P)-binding Rossmann-like Domain"/>
    <property type="match status" value="1"/>
</dbReference>
<dbReference type="EMBL" id="CP000852">
    <property type="protein sequence ID" value="ABW01925.1"/>
    <property type="molecule type" value="Genomic_DNA"/>
</dbReference>
<accession>A8MDR9</accession>
<dbReference type="InterPro" id="IPR008927">
    <property type="entry name" value="6-PGluconate_DH-like_C_sf"/>
</dbReference>
<dbReference type="InterPro" id="IPR015815">
    <property type="entry name" value="HIBADH-related"/>
</dbReference>